<gene>
    <name evidence="1" type="ORF">J2S42_008212</name>
</gene>
<evidence type="ECO:0000313" key="1">
    <source>
        <dbReference type="EMBL" id="MDQ0371543.1"/>
    </source>
</evidence>
<comment type="caution">
    <text evidence="1">The sequence shown here is derived from an EMBL/GenBank/DDBJ whole genome shotgun (WGS) entry which is preliminary data.</text>
</comment>
<protein>
    <recommendedName>
        <fullName evidence="3">HTH cro/C1-type domain-containing protein</fullName>
    </recommendedName>
</protein>
<dbReference type="InterPro" id="IPR010982">
    <property type="entry name" value="Lambda_DNA-bd_dom_sf"/>
</dbReference>
<name>A0AAE3W807_9ACTN</name>
<reference evidence="1 2" key="1">
    <citation type="submission" date="2023-07" db="EMBL/GenBank/DDBJ databases">
        <title>Sequencing the genomes of 1000 actinobacteria strains.</title>
        <authorList>
            <person name="Klenk H.-P."/>
        </authorList>
    </citation>
    <scope>NUCLEOTIDE SEQUENCE [LARGE SCALE GENOMIC DNA]</scope>
    <source>
        <strain evidence="1 2">DSM 44709</strain>
    </source>
</reference>
<dbReference type="EMBL" id="JAUSUZ010000001">
    <property type="protein sequence ID" value="MDQ0371543.1"/>
    <property type="molecule type" value="Genomic_DNA"/>
</dbReference>
<dbReference type="AlphaFoldDB" id="A0AAE3W807"/>
<sequence length="157" mass="17210">MDLRDARSGFREFSGKMVGVAHADDWRRLGTAVRRRREEELNLTQGQIQERGGPSPAKLRIIENGEPGSIGQRRTIAALEKALEWPEGEIDRILNGNLADDIEDPDLAIVARRLQSIADNPRRSNSLRTMARASLDTIAAILSADIAEGEAGQRSAG</sequence>
<dbReference type="Gene3D" id="1.10.260.40">
    <property type="entry name" value="lambda repressor-like DNA-binding domains"/>
    <property type="match status" value="1"/>
</dbReference>
<evidence type="ECO:0000313" key="2">
    <source>
        <dbReference type="Proteomes" id="UP001240236"/>
    </source>
</evidence>
<dbReference type="Proteomes" id="UP001240236">
    <property type="component" value="Unassembled WGS sequence"/>
</dbReference>
<keyword evidence="2" id="KW-1185">Reference proteome</keyword>
<organism evidence="1 2">
    <name type="scientific">Catenuloplanes indicus</name>
    <dbReference type="NCBI Taxonomy" id="137267"/>
    <lineage>
        <taxon>Bacteria</taxon>
        <taxon>Bacillati</taxon>
        <taxon>Actinomycetota</taxon>
        <taxon>Actinomycetes</taxon>
        <taxon>Micromonosporales</taxon>
        <taxon>Micromonosporaceae</taxon>
        <taxon>Catenuloplanes</taxon>
    </lineage>
</organism>
<evidence type="ECO:0008006" key="3">
    <source>
        <dbReference type="Google" id="ProtNLM"/>
    </source>
</evidence>
<dbReference type="GO" id="GO:0003677">
    <property type="term" value="F:DNA binding"/>
    <property type="evidence" value="ECO:0007669"/>
    <property type="project" value="InterPro"/>
</dbReference>
<dbReference type="RefSeq" id="WP_307248421.1">
    <property type="nucleotide sequence ID" value="NZ_JAUSUZ010000001.1"/>
</dbReference>
<proteinExistence type="predicted"/>
<accession>A0AAE3W807</accession>